<evidence type="ECO:0000313" key="3">
    <source>
        <dbReference type="Proteomes" id="UP000295783"/>
    </source>
</evidence>
<dbReference type="EMBL" id="SNYW01000001">
    <property type="protein sequence ID" value="TDQ86455.1"/>
    <property type="molecule type" value="Genomic_DNA"/>
</dbReference>
<reference evidence="2 3" key="1">
    <citation type="submission" date="2019-03" db="EMBL/GenBank/DDBJ databases">
        <title>Genomic Encyclopedia of Type Strains, Phase III (KMG-III): the genomes of soil and plant-associated and newly described type strains.</title>
        <authorList>
            <person name="Whitman W."/>
        </authorList>
    </citation>
    <scope>NUCLEOTIDE SEQUENCE [LARGE SCALE GENOMIC DNA]</scope>
    <source>
        <strain evidence="2 3">CGMCC 1.7660</strain>
    </source>
</reference>
<proteinExistence type="predicted"/>
<feature type="domain" description="(S)-ureidoglycine aminohydrolase cupin" evidence="1">
    <location>
        <begin position="58"/>
        <end position="124"/>
    </location>
</feature>
<name>A0A4V3DF72_9PROT</name>
<evidence type="ECO:0000313" key="2">
    <source>
        <dbReference type="EMBL" id="TDQ86455.1"/>
    </source>
</evidence>
<comment type="caution">
    <text evidence="2">The sequence shown here is derived from an EMBL/GenBank/DDBJ whole genome shotgun (WGS) entry which is preliminary data.</text>
</comment>
<dbReference type="SUPFAM" id="SSF51182">
    <property type="entry name" value="RmlC-like cupins"/>
    <property type="match status" value="1"/>
</dbReference>
<evidence type="ECO:0000259" key="1">
    <source>
        <dbReference type="Pfam" id="PF05899"/>
    </source>
</evidence>
<organism evidence="2 3">
    <name type="scientific">Dongia mobilis</name>
    <dbReference type="NCBI Taxonomy" id="578943"/>
    <lineage>
        <taxon>Bacteria</taxon>
        <taxon>Pseudomonadati</taxon>
        <taxon>Pseudomonadota</taxon>
        <taxon>Alphaproteobacteria</taxon>
        <taxon>Rhodospirillales</taxon>
        <taxon>Dongiaceae</taxon>
        <taxon>Dongia</taxon>
    </lineage>
</organism>
<dbReference type="InterPro" id="IPR011051">
    <property type="entry name" value="RmlC_Cupin_sf"/>
</dbReference>
<sequence>MSNKAKLDSSAPHIYDATGYDDLVDWGEQPDCMEGRSHSSGRLLFKRPDPSVGGNSPETGLWVVTPGKWPLAIPRDEFCHFIAGRATYVKDDGEVIEVTPGTCVHFPAGWAGICTVHETLRNVYMLR</sequence>
<dbReference type="AlphaFoldDB" id="A0A4V3DF72"/>
<dbReference type="Proteomes" id="UP000295783">
    <property type="component" value="Unassembled WGS sequence"/>
</dbReference>
<dbReference type="InterPro" id="IPR014710">
    <property type="entry name" value="RmlC-like_jellyroll"/>
</dbReference>
<gene>
    <name evidence="2" type="ORF">A8950_0147</name>
</gene>
<keyword evidence="3" id="KW-1185">Reference proteome</keyword>
<dbReference type="Gene3D" id="2.60.120.10">
    <property type="entry name" value="Jelly Rolls"/>
    <property type="match status" value="1"/>
</dbReference>
<dbReference type="RefSeq" id="WP_208109684.1">
    <property type="nucleotide sequence ID" value="NZ_SNYW01000001.1"/>
</dbReference>
<dbReference type="Pfam" id="PF05899">
    <property type="entry name" value="Cupin_3"/>
    <property type="match status" value="1"/>
</dbReference>
<dbReference type="InterPro" id="IPR008579">
    <property type="entry name" value="UGlyAH_Cupin_dom"/>
</dbReference>
<accession>A0A4V3DF72</accession>
<protein>
    <recommendedName>
        <fullName evidence="1">(S)-ureidoglycine aminohydrolase cupin domain-containing protein</fullName>
    </recommendedName>
</protein>